<keyword evidence="2" id="KW-1185">Reference proteome</keyword>
<dbReference type="AlphaFoldDB" id="A0A1W1HB46"/>
<name>A0A1W1HB46_9BACT</name>
<sequence>MKLPNPLTKRLYVDRINEMLLPEPVERDKGKDAAKKVYQKGDMEDLCRFVEEHYFMVFRNRDYRWANELTVKTAFLTL</sequence>
<protein>
    <submittedName>
        <fullName evidence="1">Uncharacterized protein</fullName>
    </submittedName>
</protein>
<dbReference type="Proteomes" id="UP000191931">
    <property type="component" value="Unassembled WGS sequence"/>
</dbReference>
<dbReference type="EMBL" id="FWEV01000106">
    <property type="protein sequence ID" value="SLM29700.1"/>
    <property type="molecule type" value="Genomic_DNA"/>
</dbReference>
<reference evidence="1 2" key="1">
    <citation type="submission" date="2017-03" db="EMBL/GenBank/DDBJ databases">
        <authorList>
            <person name="Afonso C.L."/>
            <person name="Miller P.J."/>
            <person name="Scott M.A."/>
            <person name="Spackman E."/>
            <person name="Goraichik I."/>
            <person name="Dimitrov K.M."/>
            <person name="Suarez D.L."/>
            <person name="Swayne D.E."/>
        </authorList>
    </citation>
    <scope>NUCLEOTIDE SEQUENCE [LARGE SCALE GENOMIC DNA]</scope>
    <source>
        <strain evidence="1">PRJEB14757</strain>
    </source>
</reference>
<evidence type="ECO:0000313" key="2">
    <source>
        <dbReference type="Proteomes" id="UP000191931"/>
    </source>
</evidence>
<gene>
    <name evidence="1" type="ORF">MTBBW1_1940027</name>
</gene>
<evidence type="ECO:0000313" key="1">
    <source>
        <dbReference type="EMBL" id="SLM29700.1"/>
    </source>
</evidence>
<dbReference type="RefSeq" id="WP_080806809.1">
    <property type="nucleotide sequence ID" value="NZ_LT828555.1"/>
</dbReference>
<accession>A0A1W1HB46</accession>
<dbReference type="STRING" id="1246637.MTBBW1_1940027"/>
<proteinExistence type="predicted"/>
<organism evidence="1 2">
    <name type="scientific">Desulfamplus magnetovallimortis</name>
    <dbReference type="NCBI Taxonomy" id="1246637"/>
    <lineage>
        <taxon>Bacteria</taxon>
        <taxon>Pseudomonadati</taxon>
        <taxon>Thermodesulfobacteriota</taxon>
        <taxon>Desulfobacteria</taxon>
        <taxon>Desulfobacterales</taxon>
        <taxon>Desulfobacteraceae</taxon>
        <taxon>Desulfamplus</taxon>
    </lineage>
</organism>